<comment type="caution">
    <text evidence="2">The sequence shown here is derived from an EMBL/GenBank/DDBJ whole genome shotgun (WGS) entry which is preliminary data.</text>
</comment>
<dbReference type="STRING" id="60175.A0A1V6XHU3"/>
<name>A0A1V6XHU3_PENNA</name>
<dbReference type="Gene3D" id="3.40.50.1240">
    <property type="entry name" value="Phosphoglycerate mutase-like"/>
    <property type="match status" value="1"/>
</dbReference>
<gene>
    <name evidence="2" type="ORF">PENNAL_c0075G00973</name>
</gene>
<dbReference type="Proteomes" id="UP000191691">
    <property type="component" value="Unassembled WGS sequence"/>
</dbReference>
<evidence type="ECO:0000313" key="3">
    <source>
        <dbReference type="Proteomes" id="UP000191691"/>
    </source>
</evidence>
<dbReference type="SUPFAM" id="SSF53254">
    <property type="entry name" value="Phosphoglycerate mutase-like"/>
    <property type="match status" value="1"/>
</dbReference>
<evidence type="ECO:0000313" key="2">
    <source>
        <dbReference type="EMBL" id="OQE74675.1"/>
    </source>
</evidence>
<proteinExistence type="predicted"/>
<organism evidence="2 3">
    <name type="scientific">Penicillium nalgiovense</name>
    <dbReference type="NCBI Taxonomy" id="60175"/>
    <lineage>
        <taxon>Eukaryota</taxon>
        <taxon>Fungi</taxon>
        <taxon>Dikarya</taxon>
        <taxon>Ascomycota</taxon>
        <taxon>Pezizomycotina</taxon>
        <taxon>Eurotiomycetes</taxon>
        <taxon>Eurotiomycetidae</taxon>
        <taxon>Eurotiales</taxon>
        <taxon>Aspergillaceae</taxon>
        <taxon>Penicillium</taxon>
    </lineage>
</organism>
<dbReference type="GO" id="GO:0009277">
    <property type="term" value="C:fungal-type cell wall"/>
    <property type="evidence" value="ECO:0007669"/>
    <property type="project" value="TreeGrafter"/>
</dbReference>
<keyword evidence="1" id="KW-0378">Hydrolase</keyword>
<dbReference type="PANTHER" id="PTHR20963:SF23">
    <property type="entry name" value="3-PHYTASE"/>
    <property type="match status" value="1"/>
</dbReference>
<evidence type="ECO:0000256" key="1">
    <source>
        <dbReference type="ARBA" id="ARBA00022801"/>
    </source>
</evidence>
<dbReference type="EMBL" id="MOOB01000075">
    <property type="protein sequence ID" value="OQE74675.1"/>
    <property type="molecule type" value="Genomic_DNA"/>
</dbReference>
<protein>
    <recommendedName>
        <fullName evidence="4">Histidine acid phosphatase</fullName>
    </recommendedName>
</protein>
<reference evidence="3" key="1">
    <citation type="journal article" date="2017" name="Nat. Microbiol.">
        <title>Global analysis of biosynthetic gene clusters reveals vast potential of secondary metabolite production in Penicillium species.</title>
        <authorList>
            <person name="Nielsen J.C."/>
            <person name="Grijseels S."/>
            <person name="Prigent S."/>
            <person name="Ji B."/>
            <person name="Dainat J."/>
            <person name="Nielsen K.F."/>
            <person name="Frisvad J.C."/>
            <person name="Workman M."/>
            <person name="Nielsen J."/>
        </authorList>
    </citation>
    <scope>NUCLEOTIDE SEQUENCE [LARGE SCALE GENOMIC DNA]</scope>
    <source>
        <strain evidence="3">IBT 13039</strain>
    </source>
</reference>
<dbReference type="OMA" id="YKSPINE"/>
<keyword evidence="3" id="KW-1185">Reference proteome</keyword>
<dbReference type="InterPro" id="IPR029033">
    <property type="entry name" value="His_PPase_superfam"/>
</dbReference>
<dbReference type="InterPro" id="IPR000560">
    <property type="entry name" value="His_Pase_clade-2"/>
</dbReference>
<sequence>MEASIDKPYLAIRTGVDDRLERDPGFYQDGNPFYVWANQYKSPINESRVVQTARAFLNGYLYEYADSYGTIVSVNSTGSPAAIGNSLGPSDSCPAFGSISSGGDNVTNWDATWLPKVLHRINSEIKGNLTFDETEVLFFPYMCAYESQIEGRLSPWCGVFTEMELRNYAYSQDLSYFYGVGPGSIGPAKVLFLPFLKSLLSLLETGPGQVGVGPNGTSFEIPSLIMAFLNDNQIAEMTAAMGIFDFEGLLPDDHIPVDHLYNVAHFITMRGTVAFEVMDCNVNKATNGPYIRVLFNDAVYPIPSCQNGPGRTCSLVDYLALIHKRIDEAGDFLDYCNVTETGRPEAATGATFFQDLSLDFLTFVKP</sequence>
<evidence type="ECO:0008006" key="4">
    <source>
        <dbReference type="Google" id="ProtNLM"/>
    </source>
</evidence>
<dbReference type="AlphaFoldDB" id="A0A1V6XHU3"/>
<dbReference type="PANTHER" id="PTHR20963">
    <property type="entry name" value="MULTIPLE INOSITOL POLYPHOSPHATE PHOSPHATASE-RELATED"/>
    <property type="match status" value="1"/>
</dbReference>
<dbReference type="CDD" id="cd07061">
    <property type="entry name" value="HP_HAP_like"/>
    <property type="match status" value="1"/>
</dbReference>
<accession>A0A1V6XHU3</accession>
<dbReference type="GO" id="GO:0003993">
    <property type="term" value="F:acid phosphatase activity"/>
    <property type="evidence" value="ECO:0007669"/>
    <property type="project" value="TreeGrafter"/>
</dbReference>
<dbReference type="Pfam" id="PF00328">
    <property type="entry name" value="His_Phos_2"/>
    <property type="match status" value="1"/>
</dbReference>